<comment type="caution">
    <text evidence="1">The sequence shown here is derived from an EMBL/GenBank/DDBJ whole genome shotgun (WGS) entry which is preliminary data.</text>
</comment>
<accession>A0A840F6P7</accession>
<sequence length="108" mass="12592">MGIPIRFNESAFRHGITPDEIRAVIEFPRYRSRAVSRRDPWREVYLIIGQIDREALIEVAAELTPEPAWEVFHAMLLRQTTADQVRDTIGTAADFTAGRTQRRQERRQ</sequence>
<gene>
    <name evidence="1" type="ORF">BKA16_003781</name>
</gene>
<dbReference type="EMBL" id="JACIFP010000001">
    <property type="protein sequence ID" value="MBB4137229.1"/>
    <property type="molecule type" value="Genomic_DNA"/>
</dbReference>
<proteinExistence type="predicted"/>
<dbReference type="AlphaFoldDB" id="A0A840F6P7"/>
<keyword evidence="2" id="KW-1185">Reference proteome</keyword>
<evidence type="ECO:0000313" key="1">
    <source>
        <dbReference type="EMBL" id="MBB4137229.1"/>
    </source>
</evidence>
<dbReference type="RefSeq" id="WP_183372111.1">
    <property type="nucleotide sequence ID" value="NZ_JACIFP010000001.1"/>
</dbReference>
<organism evidence="1 2">
    <name type="scientific">Gordonia humi</name>
    <dbReference type="NCBI Taxonomy" id="686429"/>
    <lineage>
        <taxon>Bacteria</taxon>
        <taxon>Bacillati</taxon>
        <taxon>Actinomycetota</taxon>
        <taxon>Actinomycetes</taxon>
        <taxon>Mycobacteriales</taxon>
        <taxon>Gordoniaceae</taxon>
        <taxon>Gordonia</taxon>
    </lineage>
</organism>
<evidence type="ECO:0000313" key="2">
    <source>
        <dbReference type="Proteomes" id="UP000551501"/>
    </source>
</evidence>
<name>A0A840F6P7_9ACTN</name>
<protein>
    <submittedName>
        <fullName evidence="1">Uncharacterized protein</fullName>
    </submittedName>
</protein>
<reference evidence="1 2" key="1">
    <citation type="submission" date="2020-08" db="EMBL/GenBank/DDBJ databases">
        <title>Sequencing the genomes of 1000 actinobacteria strains.</title>
        <authorList>
            <person name="Klenk H.-P."/>
        </authorList>
    </citation>
    <scope>NUCLEOTIDE SEQUENCE [LARGE SCALE GENOMIC DNA]</scope>
    <source>
        <strain evidence="1 2">DSM 45298</strain>
    </source>
</reference>
<dbReference type="Proteomes" id="UP000551501">
    <property type="component" value="Unassembled WGS sequence"/>
</dbReference>